<proteinExistence type="predicted"/>
<organism evidence="1 2">
    <name type="scientific">Megaselia scalaris</name>
    <name type="common">Humpbacked fly</name>
    <name type="synonym">Phora scalaris</name>
    <dbReference type="NCBI Taxonomy" id="36166"/>
    <lineage>
        <taxon>Eukaryota</taxon>
        <taxon>Metazoa</taxon>
        <taxon>Ecdysozoa</taxon>
        <taxon>Arthropoda</taxon>
        <taxon>Hexapoda</taxon>
        <taxon>Insecta</taxon>
        <taxon>Pterygota</taxon>
        <taxon>Neoptera</taxon>
        <taxon>Endopterygota</taxon>
        <taxon>Diptera</taxon>
        <taxon>Brachycera</taxon>
        <taxon>Muscomorpha</taxon>
        <taxon>Platypezoidea</taxon>
        <taxon>Phoridae</taxon>
        <taxon>Megaseliini</taxon>
        <taxon>Megaselia</taxon>
    </lineage>
</organism>
<reference evidence="1" key="2">
    <citation type="submission" date="2015-06" db="UniProtKB">
        <authorList>
            <consortium name="EnsemblMetazoa"/>
        </authorList>
    </citation>
    <scope>IDENTIFICATION</scope>
</reference>
<name>T1GQ94_MEGSC</name>
<evidence type="ECO:0000313" key="2">
    <source>
        <dbReference type="Proteomes" id="UP000015102"/>
    </source>
</evidence>
<dbReference type="EnsemblMetazoa" id="MESCA005798-RA">
    <property type="protein sequence ID" value="MESCA005798-PA"/>
    <property type="gene ID" value="MESCA005798"/>
</dbReference>
<dbReference type="Proteomes" id="UP000015102">
    <property type="component" value="Unassembled WGS sequence"/>
</dbReference>
<dbReference type="EMBL" id="CAQQ02183298">
    <property type="status" value="NOT_ANNOTATED_CDS"/>
    <property type="molecule type" value="Genomic_DNA"/>
</dbReference>
<sequence>MLSTIILKKSKKVISKCSRLSLNYRQNSSDSADISDFVPESTSFDTKQLLNFKKTLRSQNIPFKDGYTCIQTECRMCNLKCSTRPQVFLNKTTGALICPNCEVNKPLASVLQNYISSSSRNATDSNQTHYEIRDFIDSLSPSGDIVEVLKLPDLKIDVLKKFGVVQNIGKHTLHFPLKNVAGICTGEKILNYDRNFEEETVPSEKCSGVLCHSNGKATKAILVLSVMDFLALCTQKLDE</sequence>
<dbReference type="STRING" id="36166.T1GQ94"/>
<evidence type="ECO:0000313" key="1">
    <source>
        <dbReference type="EnsemblMetazoa" id="MESCA005798-PA"/>
    </source>
</evidence>
<protein>
    <submittedName>
        <fullName evidence="1">Uncharacterized protein</fullName>
    </submittedName>
</protein>
<dbReference type="AlphaFoldDB" id="T1GQ94"/>
<accession>T1GQ94</accession>
<keyword evidence="2" id="KW-1185">Reference proteome</keyword>
<dbReference type="HOGENOM" id="CLU_1163623_0_0_1"/>
<reference evidence="2" key="1">
    <citation type="submission" date="2013-02" db="EMBL/GenBank/DDBJ databases">
        <authorList>
            <person name="Hughes D."/>
        </authorList>
    </citation>
    <scope>NUCLEOTIDE SEQUENCE</scope>
    <source>
        <strain>Durham</strain>
        <strain evidence="2">NC isolate 2 -- Noor lab</strain>
    </source>
</reference>